<comment type="caution">
    <text evidence="7">The sequence shown here is derived from an EMBL/GenBank/DDBJ whole genome shotgun (WGS) entry which is preliminary data.</text>
</comment>
<evidence type="ECO:0000256" key="5">
    <source>
        <dbReference type="SAM" id="Coils"/>
    </source>
</evidence>
<dbReference type="Gene3D" id="1.10.357.10">
    <property type="entry name" value="Tetracycline Repressor, domain 2"/>
    <property type="match status" value="1"/>
</dbReference>
<keyword evidence="1" id="KW-0805">Transcription regulation</keyword>
<accession>A0AA90NJX0</accession>
<dbReference type="InterPro" id="IPR050109">
    <property type="entry name" value="HTH-type_TetR-like_transc_reg"/>
</dbReference>
<feature type="coiled-coil region" evidence="5">
    <location>
        <begin position="147"/>
        <end position="174"/>
    </location>
</feature>
<organism evidence="7 8">
    <name type="scientific">Tsukamurella strandjordii</name>
    <dbReference type="NCBI Taxonomy" id="147577"/>
    <lineage>
        <taxon>Bacteria</taxon>
        <taxon>Bacillati</taxon>
        <taxon>Actinomycetota</taxon>
        <taxon>Actinomycetes</taxon>
        <taxon>Mycobacteriales</taxon>
        <taxon>Tsukamurellaceae</taxon>
        <taxon>Tsukamurella</taxon>
    </lineage>
</organism>
<dbReference type="AlphaFoldDB" id="A0AA90NJX0"/>
<sequence>MARLTRAEQRAQTRADLLVAARERFLAVGYAAASLDDIADRAGYSKGAVYSNFVDKPNLCREVLQDLHEEKVAEMAALITGPGDLQDRIDGLAEWVERTVGDVGWTMLELEFVTVSRNDAKLREMVVELRTAAHRTVVDMLRGLLGADDEDIDVAEAEAELYELEATADLLLSAGIGLGIQRAVDPTLSAEPVIDTMRSTLTLLAAGVR</sequence>
<dbReference type="PRINTS" id="PR00455">
    <property type="entry name" value="HTHTETR"/>
</dbReference>
<evidence type="ECO:0000256" key="1">
    <source>
        <dbReference type="ARBA" id="ARBA00023015"/>
    </source>
</evidence>
<evidence type="ECO:0000256" key="2">
    <source>
        <dbReference type="ARBA" id="ARBA00023125"/>
    </source>
</evidence>
<gene>
    <name evidence="7" type="ORF">Q7X28_19665</name>
</gene>
<keyword evidence="2 4" id="KW-0238">DNA-binding</keyword>
<dbReference type="Pfam" id="PF00440">
    <property type="entry name" value="TetR_N"/>
    <property type="match status" value="1"/>
</dbReference>
<keyword evidence="8" id="KW-1185">Reference proteome</keyword>
<dbReference type="EMBL" id="JAUTIX010000008">
    <property type="protein sequence ID" value="MDP0400140.1"/>
    <property type="molecule type" value="Genomic_DNA"/>
</dbReference>
<dbReference type="PANTHER" id="PTHR30055">
    <property type="entry name" value="HTH-TYPE TRANSCRIPTIONAL REGULATOR RUTR"/>
    <property type="match status" value="1"/>
</dbReference>
<dbReference type="InterPro" id="IPR009057">
    <property type="entry name" value="Homeodomain-like_sf"/>
</dbReference>
<dbReference type="PANTHER" id="PTHR30055:SF234">
    <property type="entry name" value="HTH-TYPE TRANSCRIPTIONAL REGULATOR BETI"/>
    <property type="match status" value="1"/>
</dbReference>
<protein>
    <submittedName>
        <fullName evidence="7">TetR/AcrR family transcriptional regulator</fullName>
    </submittedName>
</protein>
<name>A0AA90NJX0_9ACTN</name>
<keyword evidence="3" id="KW-0804">Transcription</keyword>
<evidence type="ECO:0000313" key="7">
    <source>
        <dbReference type="EMBL" id="MDP0400140.1"/>
    </source>
</evidence>
<dbReference type="SUPFAM" id="SSF46689">
    <property type="entry name" value="Homeodomain-like"/>
    <property type="match status" value="1"/>
</dbReference>
<dbReference type="RefSeq" id="WP_305112586.1">
    <property type="nucleotide sequence ID" value="NZ_JAUTIX010000008.1"/>
</dbReference>
<dbReference type="GO" id="GO:0000976">
    <property type="term" value="F:transcription cis-regulatory region binding"/>
    <property type="evidence" value="ECO:0007669"/>
    <property type="project" value="TreeGrafter"/>
</dbReference>
<dbReference type="Proteomes" id="UP001178281">
    <property type="component" value="Unassembled WGS sequence"/>
</dbReference>
<feature type="domain" description="HTH tetR-type" evidence="6">
    <location>
        <begin position="11"/>
        <end position="71"/>
    </location>
</feature>
<reference evidence="7" key="1">
    <citation type="submission" date="2023-08" db="EMBL/GenBank/DDBJ databases">
        <title>The draft genome of Tsukamurella strandjordii strain 050030.</title>
        <authorList>
            <person name="Zhao F."/>
            <person name="Feng Y."/>
            <person name="Zong Z."/>
        </authorList>
    </citation>
    <scope>NUCLEOTIDE SEQUENCE</scope>
    <source>
        <strain evidence="7">050030</strain>
    </source>
</reference>
<dbReference type="PROSITE" id="PS50977">
    <property type="entry name" value="HTH_TETR_2"/>
    <property type="match status" value="1"/>
</dbReference>
<keyword evidence="5" id="KW-0175">Coiled coil</keyword>
<dbReference type="InterPro" id="IPR001647">
    <property type="entry name" value="HTH_TetR"/>
</dbReference>
<evidence type="ECO:0000256" key="3">
    <source>
        <dbReference type="ARBA" id="ARBA00023163"/>
    </source>
</evidence>
<evidence type="ECO:0000259" key="6">
    <source>
        <dbReference type="PROSITE" id="PS50977"/>
    </source>
</evidence>
<proteinExistence type="predicted"/>
<evidence type="ECO:0000313" key="8">
    <source>
        <dbReference type="Proteomes" id="UP001178281"/>
    </source>
</evidence>
<feature type="DNA-binding region" description="H-T-H motif" evidence="4">
    <location>
        <begin position="34"/>
        <end position="53"/>
    </location>
</feature>
<dbReference type="GO" id="GO:0003700">
    <property type="term" value="F:DNA-binding transcription factor activity"/>
    <property type="evidence" value="ECO:0007669"/>
    <property type="project" value="TreeGrafter"/>
</dbReference>
<evidence type="ECO:0000256" key="4">
    <source>
        <dbReference type="PROSITE-ProRule" id="PRU00335"/>
    </source>
</evidence>